<dbReference type="AlphaFoldDB" id="A0A2P6NAX6"/>
<comment type="caution">
    <text evidence="1">The sequence shown here is derived from an EMBL/GenBank/DDBJ whole genome shotgun (WGS) entry which is preliminary data.</text>
</comment>
<name>A0A2P6NAX6_9EUKA</name>
<dbReference type="InParanoid" id="A0A2P6NAX6"/>
<dbReference type="EMBL" id="MDYQ01000129">
    <property type="protein sequence ID" value="PRP81110.1"/>
    <property type="molecule type" value="Genomic_DNA"/>
</dbReference>
<sequence length="42" mass="4745">MTLYDMTNIPSNIQLTKVHKQEEDQITDERVAGVIRDSGRAA</sequence>
<keyword evidence="2" id="KW-1185">Reference proteome</keyword>
<evidence type="ECO:0000313" key="2">
    <source>
        <dbReference type="Proteomes" id="UP000241769"/>
    </source>
</evidence>
<dbReference type="Proteomes" id="UP000241769">
    <property type="component" value="Unassembled WGS sequence"/>
</dbReference>
<evidence type="ECO:0000313" key="1">
    <source>
        <dbReference type="EMBL" id="PRP81110.1"/>
    </source>
</evidence>
<proteinExistence type="predicted"/>
<gene>
    <name evidence="1" type="ORF">PROFUN_01944</name>
</gene>
<organism evidence="1 2">
    <name type="scientific">Planoprotostelium fungivorum</name>
    <dbReference type="NCBI Taxonomy" id="1890364"/>
    <lineage>
        <taxon>Eukaryota</taxon>
        <taxon>Amoebozoa</taxon>
        <taxon>Evosea</taxon>
        <taxon>Variosea</taxon>
        <taxon>Cavosteliida</taxon>
        <taxon>Cavosteliaceae</taxon>
        <taxon>Planoprotostelium</taxon>
    </lineage>
</organism>
<protein>
    <submittedName>
        <fullName evidence="1">Uncharacterized protein</fullName>
    </submittedName>
</protein>
<accession>A0A2P6NAX6</accession>
<reference evidence="1 2" key="1">
    <citation type="journal article" date="2018" name="Genome Biol. Evol.">
        <title>Multiple Roots of Fruiting Body Formation in Amoebozoa.</title>
        <authorList>
            <person name="Hillmann F."/>
            <person name="Forbes G."/>
            <person name="Novohradska S."/>
            <person name="Ferling I."/>
            <person name="Riege K."/>
            <person name="Groth M."/>
            <person name="Westermann M."/>
            <person name="Marz M."/>
            <person name="Spaller T."/>
            <person name="Winckler T."/>
            <person name="Schaap P."/>
            <person name="Glockner G."/>
        </authorList>
    </citation>
    <scope>NUCLEOTIDE SEQUENCE [LARGE SCALE GENOMIC DNA]</scope>
    <source>
        <strain evidence="1 2">Jena</strain>
    </source>
</reference>